<dbReference type="Proteomes" id="UP000602510">
    <property type="component" value="Unassembled WGS sequence"/>
</dbReference>
<keyword evidence="4" id="KW-1185">Reference proteome</keyword>
<sequence>MAQGSGDSNAIPGSLQLLDRFLEDMKQLDTLPASNRVQVRRVDHVVRGQEYSSIPVPKKKTHSWLRRKEELNRLRQQTEEMETHVAFLQLKKRGQRGVTLGSRDTMTARLEQKRLQESQQDNNALKDQLRNRRSSSRSTQAYSETRVDQRFLEYHTILDQLEQFPAAVDEVQMCSEAAAMVYKSAQILPFDEEATSNAMWSFLDVRKMPQKVLRIVRRSQDTHVVKSRFMLRLDQDSYLLAHTDSVMKRYIILEDRVMLGESSTSWSAYRGDSQLWSHQSRESVWFVIRKYLLSAKASKSQQVGCHFTAHIRSEAEASGTAPSLHSVVMPFFRDVMDSHRQILENWLWDSMRGKGSLQHK</sequence>
<accession>A0A833WHK6</accession>
<dbReference type="AlphaFoldDB" id="A0A833WHK6"/>
<evidence type="ECO:0000256" key="1">
    <source>
        <dbReference type="SAM" id="MobiDB-lite"/>
    </source>
</evidence>
<gene>
    <name evidence="2" type="ORF">GN244_ATG12893</name>
    <name evidence="3" type="ORF">GN958_ATG15957</name>
</gene>
<name>A0A833WHK6_PHYIN</name>
<dbReference type="Proteomes" id="UP000704712">
    <property type="component" value="Unassembled WGS sequence"/>
</dbReference>
<reference evidence="2" key="1">
    <citation type="submission" date="2020-04" db="EMBL/GenBank/DDBJ databases">
        <title>Hybrid Assembly of Korean Phytophthora infestans isolates.</title>
        <authorList>
            <person name="Prokchorchik M."/>
            <person name="Lee Y."/>
            <person name="Seo J."/>
            <person name="Cho J.-H."/>
            <person name="Park Y.-E."/>
            <person name="Jang D.-C."/>
            <person name="Im J.-S."/>
            <person name="Choi J.-G."/>
            <person name="Park H.-J."/>
            <person name="Lee G.-B."/>
            <person name="Lee Y.-G."/>
            <person name="Hong S.-Y."/>
            <person name="Cho K."/>
            <person name="Sohn K.H."/>
        </authorList>
    </citation>
    <scope>NUCLEOTIDE SEQUENCE</scope>
    <source>
        <strain evidence="2">KR_1_A1</strain>
        <strain evidence="3">KR_2_A2</strain>
    </source>
</reference>
<proteinExistence type="predicted"/>
<feature type="region of interest" description="Disordered" evidence="1">
    <location>
        <begin position="114"/>
        <end position="142"/>
    </location>
</feature>
<dbReference type="EMBL" id="JAACNO010002256">
    <property type="protein sequence ID" value="KAF4134701.1"/>
    <property type="molecule type" value="Genomic_DNA"/>
</dbReference>
<evidence type="ECO:0000313" key="3">
    <source>
        <dbReference type="EMBL" id="KAF4134701.1"/>
    </source>
</evidence>
<dbReference type="EMBL" id="WSZM01000331">
    <property type="protein sequence ID" value="KAF4035120.1"/>
    <property type="molecule type" value="Genomic_DNA"/>
</dbReference>
<evidence type="ECO:0000313" key="4">
    <source>
        <dbReference type="Proteomes" id="UP000602510"/>
    </source>
</evidence>
<evidence type="ECO:0000313" key="2">
    <source>
        <dbReference type="EMBL" id="KAF4035120.1"/>
    </source>
</evidence>
<comment type="caution">
    <text evidence="2">The sequence shown here is derived from an EMBL/GenBank/DDBJ whole genome shotgun (WGS) entry which is preliminary data.</text>
</comment>
<organism evidence="2 4">
    <name type="scientific">Phytophthora infestans</name>
    <name type="common">Potato late blight agent</name>
    <name type="synonym">Botrytis infestans</name>
    <dbReference type="NCBI Taxonomy" id="4787"/>
    <lineage>
        <taxon>Eukaryota</taxon>
        <taxon>Sar</taxon>
        <taxon>Stramenopiles</taxon>
        <taxon>Oomycota</taxon>
        <taxon>Peronosporomycetes</taxon>
        <taxon>Peronosporales</taxon>
        <taxon>Peronosporaceae</taxon>
        <taxon>Phytophthora</taxon>
    </lineage>
</organism>
<protein>
    <submittedName>
        <fullName evidence="2">Uncharacterized protein</fullName>
    </submittedName>
</protein>